<feature type="chain" id="PRO_5025658911" evidence="5">
    <location>
        <begin position="21"/>
        <end position="421"/>
    </location>
</feature>
<reference evidence="7" key="1">
    <citation type="journal article" date="2020" name="Stud. Mycol.">
        <title>101 Dothideomycetes genomes: a test case for predicting lifestyles and emergence of pathogens.</title>
        <authorList>
            <person name="Haridas S."/>
            <person name="Albert R."/>
            <person name="Binder M."/>
            <person name="Bloem J."/>
            <person name="Labutti K."/>
            <person name="Salamov A."/>
            <person name="Andreopoulos B."/>
            <person name="Baker S."/>
            <person name="Barry K."/>
            <person name="Bills G."/>
            <person name="Bluhm B."/>
            <person name="Cannon C."/>
            <person name="Castanera R."/>
            <person name="Culley D."/>
            <person name="Daum C."/>
            <person name="Ezra D."/>
            <person name="Gonzalez J."/>
            <person name="Henrissat B."/>
            <person name="Kuo A."/>
            <person name="Liang C."/>
            <person name="Lipzen A."/>
            <person name="Lutzoni F."/>
            <person name="Magnuson J."/>
            <person name="Mondo S."/>
            <person name="Nolan M."/>
            <person name="Ohm R."/>
            <person name="Pangilinan J."/>
            <person name="Park H.-J."/>
            <person name="Ramirez L."/>
            <person name="Alfaro M."/>
            <person name="Sun H."/>
            <person name="Tritt A."/>
            <person name="Yoshinaga Y."/>
            <person name="Zwiers L.-H."/>
            <person name="Turgeon B."/>
            <person name="Goodwin S."/>
            <person name="Spatafora J."/>
            <person name="Crous P."/>
            <person name="Grigoriev I."/>
        </authorList>
    </citation>
    <scope>NUCLEOTIDE SEQUENCE</scope>
    <source>
        <strain evidence="7">SCOH1-5</strain>
    </source>
</reference>
<dbReference type="Proteomes" id="UP000799539">
    <property type="component" value="Unassembled WGS sequence"/>
</dbReference>
<evidence type="ECO:0000259" key="6">
    <source>
        <dbReference type="Pfam" id="PF00150"/>
    </source>
</evidence>
<gene>
    <name evidence="7" type="ORF">CERZMDRAFT_108530</name>
</gene>
<keyword evidence="3 4" id="KW-0326">Glycosidase</keyword>
<dbReference type="SUPFAM" id="SSF51445">
    <property type="entry name" value="(Trans)glycosidases"/>
    <property type="match status" value="1"/>
</dbReference>
<dbReference type="GO" id="GO:0004553">
    <property type="term" value="F:hydrolase activity, hydrolyzing O-glycosyl compounds"/>
    <property type="evidence" value="ECO:0007669"/>
    <property type="project" value="InterPro"/>
</dbReference>
<accession>A0A6A6FX08</accession>
<dbReference type="InterPro" id="IPR017853">
    <property type="entry name" value="GH"/>
</dbReference>
<feature type="signal peptide" evidence="5">
    <location>
        <begin position="1"/>
        <end position="20"/>
    </location>
</feature>
<dbReference type="PANTHER" id="PTHR31263">
    <property type="entry name" value="CELLULASE FAMILY PROTEIN (AFU_ORTHOLOGUE AFUA_5G14560)"/>
    <property type="match status" value="1"/>
</dbReference>
<protein>
    <submittedName>
        <fullName evidence="7">Glycoside hydrolase family 5 protein</fullName>
    </submittedName>
</protein>
<comment type="similarity">
    <text evidence="1 4">Belongs to the glycosyl hydrolase 5 (cellulase A) family.</text>
</comment>
<evidence type="ECO:0000256" key="4">
    <source>
        <dbReference type="RuleBase" id="RU361153"/>
    </source>
</evidence>
<evidence type="ECO:0000256" key="5">
    <source>
        <dbReference type="SAM" id="SignalP"/>
    </source>
</evidence>
<dbReference type="EMBL" id="ML992662">
    <property type="protein sequence ID" value="KAF2217941.1"/>
    <property type="molecule type" value="Genomic_DNA"/>
</dbReference>
<evidence type="ECO:0000313" key="8">
    <source>
        <dbReference type="Proteomes" id="UP000799539"/>
    </source>
</evidence>
<evidence type="ECO:0000313" key="7">
    <source>
        <dbReference type="EMBL" id="KAF2217941.1"/>
    </source>
</evidence>
<organism evidence="7 8">
    <name type="scientific">Cercospora zeae-maydis SCOH1-5</name>
    <dbReference type="NCBI Taxonomy" id="717836"/>
    <lineage>
        <taxon>Eukaryota</taxon>
        <taxon>Fungi</taxon>
        <taxon>Dikarya</taxon>
        <taxon>Ascomycota</taxon>
        <taxon>Pezizomycotina</taxon>
        <taxon>Dothideomycetes</taxon>
        <taxon>Dothideomycetidae</taxon>
        <taxon>Mycosphaerellales</taxon>
        <taxon>Mycosphaerellaceae</taxon>
        <taxon>Cercospora</taxon>
    </lineage>
</organism>
<keyword evidence="5" id="KW-0732">Signal</keyword>
<dbReference type="Gene3D" id="3.20.20.80">
    <property type="entry name" value="Glycosidases"/>
    <property type="match status" value="1"/>
</dbReference>
<keyword evidence="8" id="KW-1185">Reference proteome</keyword>
<dbReference type="PANTHER" id="PTHR31263:SF0">
    <property type="entry name" value="CELLULASE FAMILY PROTEIN (AFU_ORTHOLOGUE AFUA_5G14560)"/>
    <property type="match status" value="1"/>
</dbReference>
<sequence>MKMLLRFVTLAYALAAAVSAAPAKRQNAWPYAPFKTSGRDIVNTRGDKVVYAGTNWPGHNDAAFPEGLQYQSIESIVSKIKSLGLNVIRLTYSIEMVDDIYSNNPNSTLKNALTRALGSQNATIILNQIIKNNPSLSESSTRLDVFDAVAAECNKQQILVHLDNHVSKAEWCCSTGDGNAWFGSEYFNVANWRRGSAFMAEHAKSWPAYVSQGLRNELRDPSNPSLNYGWDGWYENVVPTADAVNSANPDALIFYSGLNFDTDLRNVTAGLPLTSDGKAFLIKDFSYADKIVFELHNYNNDLADSNCADFNLYGQGYNAMDTSSTTTAKNVAPVVLTEFGFEQTSTEYQRPYAQCIKAYLTGLPGGPGGWIQWAVGGSYYIRQGIQDYEETWGLLSHDWSDWRSQVTVNNYFGPFVQGTVS</sequence>
<name>A0A6A6FX08_9PEZI</name>
<evidence type="ECO:0000256" key="1">
    <source>
        <dbReference type="ARBA" id="ARBA00005641"/>
    </source>
</evidence>
<dbReference type="GO" id="GO:0000272">
    <property type="term" value="P:polysaccharide catabolic process"/>
    <property type="evidence" value="ECO:0007669"/>
    <property type="project" value="InterPro"/>
</dbReference>
<dbReference type="InterPro" id="IPR001547">
    <property type="entry name" value="Glyco_hydro_5"/>
</dbReference>
<keyword evidence="2 4" id="KW-0378">Hydrolase</keyword>
<dbReference type="AlphaFoldDB" id="A0A6A6FX08"/>
<proteinExistence type="inferred from homology"/>
<dbReference type="OrthoDB" id="442731at2759"/>
<dbReference type="Pfam" id="PF00150">
    <property type="entry name" value="Cellulase"/>
    <property type="match status" value="1"/>
</dbReference>
<evidence type="ECO:0000256" key="2">
    <source>
        <dbReference type="ARBA" id="ARBA00022801"/>
    </source>
</evidence>
<feature type="domain" description="Glycoside hydrolase family 5" evidence="6">
    <location>
        <begin position="54"/>
        <end position="357"/>
    </location>
</feature>
<evidence type="ECO:0000256" key="3">
    <source>
        <dbReference type="ARBA" id="ARBA00023295"/>
    </source>
</evidence>